<accession>A0AA38Z232</accession>
<dbReference type="GO" id="GO:0008289">
    <property type="term" value="F:lipid binding"/>
    <property type="evidence" value="ECO:0007669"/>
    <property type="project" value="InterPro"/>
</dbReference>
<keyword evidence="8 9" id="KW-0539">Nucleus</keyword>
<evidence type="ECO:0000259" key="13">
    <source>
        <dbReference type="PROSITE" id="PS50071"/>
    </source>
</evidence>
<keyword evidence="3" id="KW-0805">Transcription regulation</keyword>
<reference evidence="15 16" key="1">
    <citation type="journal article" date="2023" name="BMC Biotechnol.">
        <title>Vitis rotundifolia cv Carlos genome sequencing.</title>
        <authorList>
            <person name="Huff M."/>
            <person name="Hulse-Kemp A."/>
            <person name="Scheffler B."/>
            <person name="Youngblood R."/>
            <person name="Simpson S."/>
            <person name="Babiker E."/>
            <person name="Staton M."/>
        </authorList>
    </citation>
    <scope>NUCLEOTIDE SEQUENCE [LARGE SCALE GENOMIC DNA]</scope>
    <source>
        <tissue evidence="15">Leaf</tissue>
    </source>
</reference>
<evidence type="ECO:0000256" key="5">
    <source>
        <dbReference type="ARBA" id="ARBA00023125"/>
    </source>
</evidence>
<evidence type="ECO:0000256" key="12">
    <source>
        <dbReference type="SAM" id="MobiDB-lite"/>
    </source>
</evidence>
<dbReference type="Gene3D" id="3.30.530.20">
    <property type="match status" value="1"/>
</dbReference>
<sequence length="571" mass="62646">MSFGGFLDNSSGGGGARIVADIPYSNNMPTGAIAQPRLVSPSLAKSMFSSPGLSLALQTSMEGQGEVTRLAENFESGGGRRSREDEHESRSGSDNMDGASGDDQDAADNPPRKKRYHRHTPQQIQELESLFKECPHPDEKQRLELSKRLCLETRQVKFWFQNRRTQMKTQLERHENSILRQENDKLRAENMSIRDAMRNPICTNCGGPAIIGDISLEEQHLRIENARLKDELDRVCALAGKFLGRPISSLASSMAPAMPSSSLELGVGSNGFGGLSTVATTLPLGPDFGGGISSTLPVAPPTSTTGVTGLERSLERSMFLELALAAMDELVKMAQNDEPLWVRSLEGGREILNLEEYMRTFTPCIGMKPNGFVTESTRETGMVIINSLALVETLMDSNRWAEMFPCMIARTSTTDVISSGMGGTRNGALQLMHAELQVLSPLVPVREVNFLRFCKQHAEGVWAVVDVSIDTIRDTSVAPTFVNCRRLPSGCVVQDMPNGYSKVTWVEHAEYDESAVHQLYRPLLSSGMGFGAQRWVATLQRQCECLAILMSSTVPTRDHTGSVRKMKLALC</sequence>
<organism evidence="15 16">
    <name type="scientific">Vitis rotundifolia</name>
    <name type="common">Muscadine grape</name>
    <dbReference type="NCBI Taxonomy" id="103349"/>
    <lineage>
        <taxon>Eukaryota</taxon>
        <taxon>Viridiplantae</taxon>
        <taxon>Streptophyta</taxon>
        <taxon>Embryophyta</taxon>
        <taxon>Tracheophyta</taxon>
        <taxon>Spermatophyta</taxon>
        <taxon>Magnoliopsida</taxon>
        <taxon>eudicotyledons</taxon>
        <taxon>Gunneridae</taxon>
        <taxon>Pentapetalae</taxon>
        <taxon>rosids</taxon>
        <taxon>Vitales</taxon>
        <taxon>Vitaceae</taxon>
        <taxon>Viteae</taxon>
        <taxon>Vitis</taxon>
    </lineage>
</organism>
<evidence type="ECO:0008006" key="17">
    <source>
        <dbReference type="Google" id="ProtNLM"/>
    </source>
</evidence>
<dbReference type="InterPro" id="IPR009057">
    <property type="entry name" value="Homeodomain-like_sf"/>
</dbReference>
<dbReference type="FunFam" id="1.10.10.60:FF:000229">
    <property type="entry name" value="Homeobox-leucine zipper protein HDG1"/>
    <property type="match status" value="1"/>
</dbReference>
<evidence type="ECO:0000256" key="7">
    <source>
        <dbReference type="ARBA" id="ARBA00023163"/>
    </source>
</evidence>
<dbReference type="Pfam" id="PF00046">
    <property type="entry name" value="Homeodomain"/>
    <property type="match status" value="1"/>
</dbReference>
<dbReference type="SUPFAM" id="SSF46689">
    <property type="entry name" value="Homeodomain-like"/>
    <property type="match status" value="1"/>
</dbReference>
<keyword evidence="7" id="KW-0804">Transcription</keyword>
<evidence type="ECO:0000313" key="15">
    <source>
        <dbReference type="EMBL" id="KAJ9680941.1"/>
    </source>
</evidence>
<dbReference type="PANTHER" id="PTHR45654:SF5">
    <property type="entry name" value="HOMEOBOX-LEUCINE ZIPPER PROTEIN ANTHOCYANINLESS 2-RELATED"/>
    <property type="match status" value="1"/>
</dbReference>
<protein>
    <recommendedName>
        <fullName evidence="17">Homeobox-leucine zipper protein ANTHOCYANINLESS 2</fullName>
    </recommendedName>
</protein>
<dbReference type="AlphaFoldDB" id="A0AA38Z232"/>
<feature type="coiled-coil region" evidence="11">
    <location>
        <begin position="164"/>
        <end position="196"/>
    </location>
</feature>
<name>A0AA38Z232_VITRO</name>
<dbReference type="GO" id="GO:0005634">
    <property type="term" value="C:nucleus"/>
    <property type="evidence" value="ECO:0007669"/>
    <property type="project" value="UniProtKB-SubCell"/>
</dbReference>
<proteinExistence type="inferred from homology"/>
<evidence type="ECO:0000259" key="14">
    <source>
        <dbReference type="PROSITE" id="PS50848"/>
    </source>
</evidence>
<dbReference type="CDD" id="cd00086">
    <property type="entry name" value="homeodomain"/>
    <property type="match status" value="1"/>
</dbReference>
<evidence type="ECO:0000256" key="2">
    <source>
        <dbReference type="ARBA" id="ARBA00006789"/>
    </source>
</evidence>
<dbReference type="GO" id="GO:0030154">
    <property type="term" value="P:cell differentiation"/>
    <property type="evidence" value="ECO:0007669"/>
    <property type="project" value="UniProtKB-ARBA"/>
</dbReference>
<evidence type="ECO:0000256" key="3">
    <source>
        <dbReference type="ARBA" id="ARBA00023015"/>
    </source>
</evidence>
<comment type="subcellular location">
    <subcellularLocation>
        <location evidence="1 9 10">Nucleus</location>
    </subcellularLocation>
</comment>
<dbReference type="PANTHER" id="PTHR45654">
    <property type="entry name" value="HOMEOBOX-LEUCINE ZIPPER PROTEIN MERISTEM L1"/>
    <property type="match status" value="1"/>
</dbReference>
<feature type="region of interest" description="Disordered" evidence="12">
    <location>
        <begin position="71"/>
        <end position="120"/>
    </location>
</feature>
<dbReference type="Proteomes" id="UP001168098">
    <property type="component" value="Unassembled WGS sequence"/>
</dbReference>
<evidence type="ECO:0000256" key="1">
    <source>
        <dbReference type="ARBA" id="ARBA00004123"/>
    </source>
</evidence>
<feature type="DNA-binding region" description="Homeobox" evidence="9">
    <location>
        <begin position="112"/>
        <end position="171"/>
    </location>
</feature>
<evidence type="ECO:0000256" key="6">
    <source>
        <dbReference type="ARBA" id="ARBA00023155"/>
    </source>
</evidence>
<comment type="similarity">
    <text evidence="2">Belongs to the HD-ZIP homeobox family. Class IV subfamily.</text>
</comment>
<dbReference type="CDD" id="cd08875">
    <property type="entry name" value="START_ArGLABRA2_like"/>
    <property type="match status" value="1"/>
</dbReference>
<evidence type="ECO:0000256" key="9">
    <source>
        <dbReference type="PROSITE-ProRule" id="PRU00108"/>
    </source>
</evidence>
<dbReference type="EMBL" id="JARBHA010000015">
    <property type="protein sequence ID" value="KAJ9680941.1"/>
    <property type="molecule type" value="Genomic_DNA"/>
</dbReference>
<dbReference type="PROSITE" id="PS50848">
    <property type="entry name" value="START"/>
    <property type="match status" value="1"/>
</dbReference>
<dbReference type="GO" id="GO:0000981">
    <property type="term" value="F:DNA-binding transcription factor activity, RNA polymerase II-specific"/>
    <property type="evidence" value="ECO:0007669"/>
    <property type="project" value="InterPro"/>
</dbReference>
<dbReference type="SMART" id="SM00234">
    <property type="entry name" value="START"/>
    <property type="match status" value="1"/>
</dbReference>
<keyword evidence="4 11" id="KW-0175">Coiled coil</keyword>
<evidence type="ECO:0000256" key="4">
    <source>
        <dbReference type="ARBA" id="ARBA00023054"/>
    </source>
</evidence>
<evidence type="ECO:0000256" key="10">
    <source>
        <dbReference type="RuleBase" id="RU000682"/>
    </source>
</evidence>
<dbReference type="InterPro" id="IPR001356">
    <property type="entry name" value="HD"/>
</dbReference>
<comment type="caution">
    <text evidence="15">The sequence shown here is derived from an EMBL/GenBank/DDBJ whole genome shotgun (WGS) entry which is preliminary data.</text>
</comment>
<dbReference type="InterPro" id="IPR017970">
    <property type="entry name" value="Homeobox_CS"/>
</dbReference>
<dbReference type="Gene3D" id="1.10.10.60">
    <property type="entry name" value="Homeodomain-like"/>
    <property type="match status" value="1"/>
</dbReference>
<dbReference type="SMART" id="SM00389">
    <property type="entry name" value="HOX"/>
    <property type="match status" value="1"/>
</dbReference>
<dbReference type="InterPro" id="IPR002913">
    <property type="entry name" value="START_lipid-bd_dom"/>
</dbReference>
<keyword evidence="6 9" id="KW-0371">Homeobox</keyword>
<dbReference type="Pfam" id="PF01852">
    <property type="entry name" value="START"/>
    <property type="match status" value="1"/>
</dbReference>
<evidence type="ECO:0000256" key="8">
    <source>
        <dbReference type="ARBA" id="ARBA00023242"/>
    </source>
</evidence>
<feature type="domain" description="Homeobox" evidence="13">
    <location>
        <begin position="110"/>
        <end position="170"/>
    </location>
</feature>
<dbReference type="InterPro" id="IPR023393">
    <property type="entry name" value="START-like_dom_sf"/>
</dbReference>
<dbReference type="FunFam" id="3.30.530.20:FF:000026">
    <property type="entry name" value="Homeobox-leucine zipper protein GLABRA 2"/>
    <property type="match status" value="1"/>
</dbReference>
<dbReference type="InterPro" id="IPR042160">
    <property type="entry name" value="HD-Zip_IV"/>
</dbReference>
<feature type="domain" description="START" evidence="14">
    <location>
        <begin position="312"/>
        <end position="548"/>
    </location>
</feature>
<feature type="compositionally biased region" description="Basic and acidic residues" evidence="12">
    <location>
        <begin position="81"/>
        <end position="91"/>
    </location>
</feature>
<dbReference type="SUPFAM" id="SSF55961">
    <property type="entry name" value="Bet v1-like"/>
    <property type="match status" value="1"/>
</dbReference>
<dbReference type="PROSITE" id="PS50071">
    <property type="entry name" value="HOMEOBOX_2"/>
    <property type="match status" value="1"/>
</dbReference>
<keyword evidence="5 9" id="KW-0238">DNA-binding</keyword>
<gene>
    <name evidence="15" type="ORF">PVL29_020052</name>
</gene>
<evidence type="ECO:0000313" key="16">
    <source>
        <dbReference type="Proteomes" id="UP001168098"/>
    </source>
</evidence>
<dbReference type="PROSITE" id="PS00027">
    <property type="entry name" value="HOMEOBOX_1"/>
    <property type="match status" value="1"/>
</dbReference>
<evidence type="ECO:0000256" key="11">
    <source>
        <dbReference type="SAM" id="Coils"/>
    </source>
</evidence>
<keyword evidence="16" id="KW-1185">Reference proteome</keyword>
<dbReference type="GO" id="GO:0003677">
    <property type="term" value="F:DNA binding"/>
    <property type="evidence" value="ECO:0007669"/>
    <property type="project" value="UniProtKB-UniRule"/>
</dbReference>